<evidence type="ECO:0000313" key="3">
    <source>
        <dbReference type="Proteomes" id="UP001195483"/>
    </source>
</evidence>
<dbReference type="GO" id="GO:0016887">
    <property type="term" value="F:ATP hydrolysis activity"/>
    <property type="evidence" value="ECO:0007669"/>
    <property type="project" value="InterPro"/>
</dbReference>
<proteinExistence type="predicted"/>
<dbReference type="CDD" id="cd00009">
    <property type="entry name" value="AAA"/>
    <property type="match status" value="1"/>
</dbReference>
<protein>
    <recommendedName>
        <fullName evidence="1">AAA+ ATPase domain-containing protein</fullName>
    </recommendedName>
</protein>
<name>A0AAE0T4T7_9BIVA</name>
<dbReference type="Pfam" id="PF07728">
    <property type="entry name" value="AAA_5"/>
    <property type="match status" value="1"/>
</dbReference>
<dbReference type="InterPro" id="IPR003593">
    <property type="entry name" value="AAA+_ATPase"/>
</dbReference>
<dbReference type="InterPro" id="IPR011704">
    <property type="entry name" value="ATPase_dyneun-rel_AAA"/>
</dbReference>
<dbReference type="PANTHER" id="PTHR22605:SF1">
    <property type="entry name" value="RZ-TYPE DOMAIN-CONTAINING PROTEIN"/>
    <property type="match status" value="1"/>
</dbReference>
<evidence type="ECO:0000313" key="2">
    <source>
        <dbReference type="EMBL" id="KAK3603845.1"/>
    </source>
</evidence>
<dbReference type="InterPro" id="IPR027417">
    <property type="entry name" value="P-loop_NTPase"/>
</dbReference>
<dbReference type="SUPFAM" id="SSF52540">
    <property type="entry name" value="P-loop containing nucleoside triphosphate hydrolases"/>
    <property type="match status" value="2"/>
</dbReference>
<comment type="caution">
    <text evidence="2">The sequence shown here is derived from an EMBL/GenBank/DDBJ whole genome shotgun (WGS) entry which is preliminary data.</text>
</comment>
<dbReference type="PANTHER" id="PTHR22605">
    <property type="entry name" value="RZ-TYPE DOMAIN-CONTAINING PROTEIN"/>
    <property type="match status" value="1"/>
</dbReference>
<evidence type="ECO:0000259" key="1">
    <source>
        <dbReference type="SMART" id="SM00382"/>
    </source>
</evidence>
<dbReference type="SMART" id="SM00382">
    <property type="entry name" value="AAA"/>
    <property type="match status" value="2"/>
</dbReference>
<dbReference type="EMBL" id="JAEAOA010002358">
    <property type="protein sequence ID" value="KAK3603845.1"/>
    <property type="molecule type" value="Genomic_DNA"/>
</dbReference>
<dbReference type="InterPro" id="IPR031248">
    <property type="entry name" value="RNF213"/>
</dbReference>
<reference evidence="2" key="3">
    <citation type="submission" date="2023-05" db="EMBL/GenBank/DDBJ databases">
        <authorList>
            <person name="Smith C.H."/>
        </authorList>
    </citation>
    <scope>NUCLEOTIDE SEQUENCE</scope>
    <source>
        <strain evidence="2">CHS0354</strain>
        <tissue evidence="2">Mantle</tissue>
    </source>
</reference>
<accession>A0AAE0T4T7</accession>
<reference evidence="2" key="1">
    <citation type="journal article" date="2021" name="Genome Biol. Evol.">
        <title>A High-Quality Reference Genome for a Parasitic Bivalve with Doubly Uniparental Inheritance (Bivalvia: Unionida).</title>
        <authorList>
            <person name="Smith C.H."/>
        </authorList>
    </citation>
    <scope>NUCLEOTIDE SEQUENCE</scope>
    <source>
        <strain evidence="2">CHS0354</strain>
    </source>
</reference>
<dbReference type="GO" id="GO:0005524">
    <property type="term" value="F:ATP binding"/>
    <property type="evidence" value="ECO:0007669"/>
    <property type="project" value="InterPro"/>
</dbReference>
<gene>
    <name evidence="2" type="ORF">CHS0354_042852</name>
</gene>
<dbReference type="GO" id="GO:0004842">
    <property type="term" value="F:ubiquitin-protein transferase activity"/>
    <property type="evidence" value="ECO:0007669"/>
    <property type="project" value="InterPro"/>
</dbReference>
<feature type="domain" description="AAA+ ATPase" evidence="1">
    <location>
        <begin position="64"/>
        <end position="192"/>
    </location>
</feature>
<organism evidence="2 3">
    <name type="scientific">Potamilus streckersoni</name>
    <dbReference type="NCBI Taxonomy" id="2493646"/>
    <lineage>
        <taxon>Eukaryota</taxon>
        <taxon>Metazoa</taxon>
        <taxon>Spiralia</taxon>
        <taxon>Lophotrochozoa</taxon>
        <taxon>Mollusca</taxon>
        <taxon>Bivalvia</taxon>
        <taxon>Autobranchia</taxon>
        <taxon>Heteroconchia</taxon>
        <taxon>Palaeoheterodonta</taxon>
        <taxon>Unionida</taxon>
        <taxon>Unionoidea</taxon>
        <taxon>Unionidae</taxon>
        <taxon>Ambleminae</taxon>
        <taxon>Lampsilini</taxon>
        <taxon>Potamilus</taxon>
    </lineage>
</organism>
<keyword evidence="3" id="KW-1185">Reference proteome</keyword>
<dbReference type="Proteomes" id="UP001195483">
    <property type="component" value="Unassembled WGS sequence"/>
</dbReference>
<feature type="domain" description="AAA+ ATPase" evidence="1">
    <location>
        <begin position="382"/>
        <end position="520"/>
    </location>
</feature>
<dbReference type="Gene3D" id="3.40.50.300">
    <property type="entry name" value="P-loop containing nucleotide triphosphate hydrolases"/>
    <property type="match status" value="2"/>
</dbReference>
<reference evidence="2" key="2">
    <citation type="journal article" date="2021" name="Genome Biol. Evol.">
        <title>Developing a high-quality reference genome for a parasitic bivalve with doubly uniparental inheritance (Bivalvia: Unionida).</title>
        <authorList>
            <person name="Smith C.H."/>
        </authorList>
    </citation>
    <scope>NUCLEOTIDE SEQUENCE</scope>
    <source>
        <strain evidence="2">CHS0354</strain>
        <tissue evidence="2">Mantle</tissue>
    </source>
</reference>
<sequence>MNCSTFFRTHTLEAALAGDKQGIAVKNNLLHALLTTSSEYASRKLVEDSLHSVEMVLIMLRIKAHIPVLIMGETGCGKTSLIHYLSQICEVSFMVIQIHAGVEDEYILERINQIRREAENNLGNSVWLFLDEINTCNHLGLINDILCHHKCLGKTLPPNLIVMAACNPYKLRSEKKVLTAGLQGKIKTDEMSRLVYRVFPLPETMVDYVWDFGSISEKDEKAYVHSMIKNVFVKNPTMDALLADLLIMSQSIVREIEESESCVSLRDVNRCKLLTKWFQDFLKKKRYGMYTGRDFQIRCMILALAHCYHSRLASAQDRKRYRQGIADVIVHHAIAGYTEDKIQSTITEEQRDILKKMELPTGTAHNTALQENVFVILVCILNRIPIFVVGKPGCSKSLSMQVIRSNLRGKDSKNPLFKLLPQLNCVSFQGSESSTSDGIIKVFEKAQRYQEKNNPEEVLSVVILDEIGLAEISKFNPLKVLHSLLEPEGKQFPDVAVVGISNWALDAAKMNRAIHLSRPEMNEEELYMTGKSISESMEKMQADSDHELKRTRSKTVKAVEMDKELKSLADSYMKYVEKQTFENFHGLRDYYSLVKYIAKILSEMPSQEITDAKKMDVITRGLQRNFGGQQSEFSTLHELFKANLQSLEDHRVPVIDLINENIQDKMARHLMLITSGDAALDILEQQLDKLGRKKITMYGSHFEEDLTDDYNYRILNRIILCMEQGLVLILKDLDSIYGSLYDMLNQNYTMVGEKKNCRVALGPYSNPICQVHDDFRCIVLVDESKIDHADPPFLNRFEKQNLKFTDILLKVEHGIISDLENWVKHLTDIPSKHFEAVDIFPIYGCDMIPSLVHKCLIEIEKDEMVDSTDDECFVELTSLCKQRLLWIMKPEAVLRFGLSKFGTNPKNAKMLNNITKEYLHLPIHKGLKRYLHSEINKENEEKENRRMFMIFTNSNIHTNVQAILSDIRCQVDKLGAFKSEKQLTNRMQHFWSEPDPKLLVLQCKPSDDEAHILLARNVVERTRNEYLKEPATPIKHVCIIMHLDRMKSGSRAVPQINFLTEWKLVMLDSLEEPRMPLTEAVGKSLVDTIEQRRPLSTYIQEQLFWAFTRIQYAPGGRDVHSIDLVIKQIQSSEDFLKILDDSIFRWIEEQQEDIDVKNWQVEVACDTYALYSSSTFSGALENYIAQIINNPLARILFELEKLDALSAFLQEDASADVQSMWKELFNDPKLFSIKNTPNPTEAECFACSNPILQFRLPFFKVLYEKIEVTKSFFQETVQTVKSAAGIEDVHEIPDIIWKELLLHQENMITNEVPELEKITYSKWLDDYQNDFFHVTSYQLAKGLSSQQRAQAMRWCLYGEVELRDIHATAVITKLHAAYWIHFGLFQSELQLLDMCKEVLEEMGGISSFLQNISDDSNTVDSLAFDTNGQEFPDLTEDDEVSIINEIVTDNVVQETDGILDNTSVMEINIGSDMYRYNTAVEKPDDKMQLPNVEMPKNHCQEEKKRCKLLVEQLCKMLFPNDTTLSKYYDVSFWHQWVTSVLAIANQVSMDPSVLHALRLCCDVAVQMVLIQPSEIDRLKQLGSFLQNDLLLDSEEIRALMRDVIKTNKNVHKDNSQRLIAAYCSRCIAANPDTEMISWLMDLISDQSLPDNTMTNLKSPIHHALHTELALDRDVFLKLLETDDSSLEAIMDSPFLSAIDACLQRLSDAEQVDSPFSALLIDILDIDILRERITTNLAEVSATTDPQVQYFLKADKILQSDSFSLRHVTAIAYMRSFMTVLSIYLEDRDYDTSEVQVVMQTVNAVLSQSDERIKSLQVFLLKCLRKEKWIFQLQRICKKLSVHLKCYEEDKWQKDFDLKCVEMSPISYHISKSLAAFTATFDAARDIDSIQTLVQRAMSSTEEMICLNNEVMRHFYMKRLISELNDTEKTRCEIIVNCAKEMKMERRALSVIERFCGTSNFQAEMLQLHEESVPLHKDLASIVGHLIVILTVYGCDAGKPVSLFAKSLLDPVSLSELFLPGMPETVETIYSHIPLACLASEDEGFRVLKVGCMVDLHMSALCKFDREVNCIPCKGYCLQDTSKFEEIAFASRKLSKLSSQVLHILLHGCLLGSLAVGFSSVDDIHTLLDKKIKTEDNVSFLVQAMEIELQFLNSYLGLQQQDTIIFLHHVLHQTKALLCEDQRSMILESERAEWEKEFSKIVDILAADRFATILKLRREQNSMYGLPGDALENLIQEVCKIKLNDRTQMMPSLWRSTVAPSFKSLIAELEQKRGDFPFLWLVLSNLQGIKVLKHIGPILNWHLTCFANVSYTMKKREAEEMIISDFLHKESDGKRRQLIKDKFEQFKQAWDDIMETREILQEFDPEFPMLEHIHSQLQLKHCLYDGTHSTISRVLSTLSQKINALLTDLLIMSQRFVCEIEDSEYCVSLPEMDEKELYMTGKSISESMEKKQTESDHKLQRTRPKTFKAVEMDKELRSLADSYMKYVEKQTFANFHGLRDYYSLVKYVARNLSEVTTQEITDEKKMDVITRGFQRNFGGQQSELSTLHELFKANLQSLEDHRVPVIDLITENIQDKMAQHLMLITSGDAALDIVEQQLDQLGKGRITIYGSKFEEDLTDDYNYRMLNRIIICMEQGLVLILKDLDSIYGSLYDMLNQNYTVVG</sequence>